<dbReference type="InterPro" id="IPR057983">
    <property type="entry name" value="NAA35-like_N"/>
</dbReference>
<dbReference type="AlphaFoldDB" id="A0A5K3F373"/>
<dbReference type="Pfam" id="PF04112">
    <property type="entry name" value="Mak10"/>
    <property type="match status" value="1"/>
</dbReference>
<evidence type="ECO:0000256" key="3">
    <source>
        <dbReference type="ARBA" id="ARBA00022490"/>
    </source>
</evidence>
<dbReference type="Pfam" id="PF25789">
    <property type="entry name" value="TPR_NAA35"/>
    <property type="match status" value="1"/>
</dbReference>
<proteinExistence type="inferred from homology"/>
<protein>
    <recommendedName>
        <fullName evidence="4">Protein MAK10 homolog</fullName>
    </recommendedName>
</protein>
<evidence type="ECO:0000256" key="1">
    <source>
        <dbReference type="ARBA" id="ARBA00004496"/>
    </source>
</evidence>
<sequence>MDQYQKDITVQFFESCKSCLSPGEVAHEIMFGLHHAMSAIDIMNPSMDAGMSKERKVIFLQDAIDNGSLFLTRFTDLSTILGIFDELIVLFVNWITGDSLVQTVYTCMYMHCIPLIEDPRLAVFCETLRRVIVGFRRLLLTMPVFEEEDFCPLTNGVPLHFDTKKSFSERKAVNSLFDLSYENIIKLLEKEENDLTESSSDSFEMRSALHDRLKFMRLMLTFVLRFSFFVSAVFESDLDESRDAPDFAGFGSVSSFHRSPSLERMDMSSASFNIACDKAIETSTDLTEICKSVLKTSEYGRKAGLGKQFPRTESFDLPGFEPFLTQAFLPSTVQRFPRNLSRSAAFSFLMCAFCRVKTIIQAMKSLYSSNPQHVVHFCDLWTLVHSFGHNFCHPLYKDTELSTALAVEDACSKSCALSRGILCIVMSAVVQCPLNLHERFLSALDLSTPAMHFLTSWISIECTRNRNCLLDNASVLNQYGSFFEHANSQLLTICRGYAFNRSRQRSNMERLFCRMHELLEDSCSIEGSLVVELTEKQPSLTDPPITLHLAAYICFFYYHLVWDYVATGFHLELYSCYEWVYAYAFIITIQRSLSSLLAHILKELCCEDDGDQGASNPANQASNSAATGRRRRRGKQANAVVGKPADNGASTDTKSPPLPPLSSLLTLPVVSPNYWNYQMAQSNVHRFMCAATVYVMRALHRDLGIDLDGLNAPRTSPSDGATSGSRRNFYCSLKTQFYHRLAPVISAPSSPLAESGGPAVTLQTTHDYLVGRTFADPPTGELYQMASKVYGVVRQWIKTAETLGSPSTHLGPVDTLAQLDHVAKNNDIVCRLLAARPEKRPKPPEPNPRAKWPNLVTDAIPVHLDFTYLPSRVYPLLRLA</sequence>
<dbReference type="GO" id="GO:0031417">
    <property type="term" value="C:NatC complex"/>
    <property type="evidence" value="ECO:0007669"/>
    <property type="project" value="InterPro"/>
</dbReference>
<dbReference type="PANTHER" id="PTHR21373:SF0">
    <property type="entry name" value="N-ALPHA-ACETYLTRANSFERASE 35, NATC AUXILIARY SUBUNIT"/>
    <property type="match status" value="1"/>
</dbReference>
<evidence type="ECO:0000256" key="4">
    <source>
        <dbReference type="ARBA" id="ARBA00030494"/>
    </source>
</evidence>
<accession>A0A5K3F373</accession>
<feature type="compositionally biased region" description="Low complexity" evidence="5">
    <location>
        <begin position="614"/>
        <end position="626"/>
    </location>
</feature>
<keyword evidence="3" id="KW-0963">Cytoplasm</keyword>
<dbReference type="WBParaSite" id="MCU_005083-RA">
    <property type="protein sequence ID" value="MCU_005083-RA"/>
    <property type="gene ID" value="MCU_005083"/>
</dbReference>
<comment type="similarity">
    <text evidence="2">Belongs to the MAK10 family.</text>
</comment>
<organism evidence="8">
    <name type="scientific">Mesocestoides corti</name>
    <name type="common">Flatworm</name>
    <dbReference type="NCBI Taxonomy" id="53468"/>
    <lineage>
        <taxon>Eukaryota</taxon>
        <taxon>Metazoa</taxon>
        <taxon>Spiralia</taxon>
        <taxon>Lophotrochozoa</taxon>
        <taxon>Platyhelminthes</taxon>
        <taxon>Cestoda</taxon>
        <taxon>Eucestoda</taxon>
        <taxon>Cyclophyllidea</taxon>
        <taxon>Mesocestoididae</taxon>
        <taxon>Mesocestoides</taxon>
    </lineage>
</organism>
<feature type="region of interest" description="Disordered" evidence="5">
    <location>
        <begin position="612"/>
        <end position="659"/>
    </location>
</feature>
<name>A0A5K3F373_MESCO</name>
<evidence type="ECO:0000313" key="8">
    <source>
        <dbReference type="WBParaSite" id="MCU_005083-RA"/>
    </source>
</evidence>
<evidence type="ECO:0000259" key="6">
    <source>
        <dbReference type="Pfam" id="PF04112"/>
    </source>
</evidence>
<dbReference type="PANTHER" id="PTHR21373">
    <property type="entry name" value="GLUCOSE REPRESSIBLE PROTEIN MAK10"/>
    <property type="match status" value="1"/>
</dbReference>
<evidence type="ECO:0000256" key="5">
    <source>
        <dbReference type="SAM" id="MobiDB-lite"/>
    </source>
</evidence>
<feature type="domain" description="NAA35-like N-terminal" evidence="6">
    <location>
        <begin position="23"/>
        <end position="114"/>
    </location>
</feature>
<evidence type="ECO:0000259" key="7">
    <source>
        <dbReference type="Pfam" id="PF25789"/>
    </source>
</evidence>
<evidence type="ECO:0000256" key="2">
    <source>
        <dbReference type="ARBA" id="ARBA00006289"/>
    </source>
</evidence>
<feature type="domain" description="NAA35-like TPR repeats" evidence="7">
    <location>
        <begin position="467"/>
        <end position="627"/>
    </location>
</feature>
<reference evidence="8" key="1">
    <citation type="submission" date="2019-11" db="UniProtKB">
        <authorList>
            <consortium name="WormBaseParasite"/>
        </authorList>
    </citation>
    <scope>IDENTIFICATION</scope>
</reference>
<comment type="subcellular location">
    <subcellularLocation>
        <location evidence="1">Cytoplasm</location>
    </subcellularLocation>
</comment>
<dbReference type="InterPro" id="IPR007244">
    <property type="entry name" value="Naa35_N"/>
</dbReference>
<dbReference type="InterPro" id="IPR057982">
    <property type="entry name" value="TPR_NAA35"/>
</dbReference>